<organism evidence="2 3">
    <name type="scientific">Periconia macrospinosa</name>
    <dbReference type="NCBI Taxonomy" id="97972"/>
    <lineage>
        <taxon>Eukaryota</taxon>
        <taxon>Fungi</taxon>
        <taxon>Dikarya</taxon>
        <taxon>Ascomycota</taxon>
        <taxon>Pezizomycotina</taxon>
        <taxon>Dothideomycetes</taxon>
        <taxon>Pleosporomycetidae</taxon>
        <taxon>Pleosporales</taxon>
        <taxon>Massarineae</taxon>
        <taxon>Periconiaceae</taxon>
        <taxon>Periconia</taxon>
    </lineage>
</organism>
<dbReference type="CDD" id="cd09917">
    <property type="entry name" value="F-box_SF"/>
    <property type="match status" value="1"/>
</dbReference>
<dbReference type="EMBL" id="KZ805390">
    <property type="protein sequence ID" value="PVH99560.1"/>
    <property type="molecule type" value="Genomic_DNA"/>
</dbReference>
<reference evidence="2 3" key="1">
    <citation type="journal article" date="2018" name="Sci. Rep.">
        <title>Comparative genomics provides insights into the lifestyle and reveals functional heterogeneity of dark septate endophytic fungi.</title>
        <authorList>
            <person name="Knapp D.G."/>
            <person name="Nemeth J.B."/>
            <person name="Barry K."/>
            <person name="Hainaut M."/>
            <person name="Henrissat B."/>
            <person name="Johnson J."/>
            <person name="Kuo A."/>
            <person name="Lim J.H.P."/>
            <person name="Lipzen A."/>
            <person name="Nolan M."/>
            <person name="Ohm R.A."/>
            <person name="Tamas L."/>
            <person name="Grigoriev I.V."/>
            <person name="Spatafora J.W."/>
            <person name="Nagy L.G."/>
            <person name="Kovacs G.M."/>
        </authorList>
    </citation>
    <scope>NUCLEOTIDE SEQUENCE [LARGE SCALE GENOMIC DNA]</scope>
    <source>
        <strain evidence="2 3">DSE2036</strain>
    </source>
</reference>
<name>A0A2V1DN94_9PLEO</name>
<evidence type="ECO:0000259" key="1">
    <source>
        <dbReference type="PROSITE" id="PS50181"/>
    </source>
</evidence>
<gene>
    <name evidence="2" type="ORF">DM02DRAFT_711325</name>
</gene>
<protein>
    <recommendedName>
        <fullName evidence="1">F-box domain-containing protein</fullName>
    </recommendedName>
</protein>
<dbReference type="InterPro" id="IPR001810">
    <property type="entry name" value="F-box_dom"/>
</dbReference>
<dbReference type="InterPro" id="IPR036047">
    <property type="entry name" value="F-box-like_dom_sf"/>
</dbReference>
<evidence type="ECO:0000313" key="2">
    <source>
        <dbReference type="EMBL" id="PVH99560.1"/>
    </source>
</evidence>
<keyword evidence="3" id="KW-1185">Reference proteome</keyword>
<accession>A0A2V1DN94</accession>
<sequence>MRRLGLRCMAVIKAHMHPEQYRGILDTFCDHDYWATVIKDPSKWQWIESWKRRDQAEVENACALTACSKSFITNPRPLQPQSSPLLKLPVELHLEIFNYLDRLSLLQLTQTCVVLHDSVIPFFLEHIVLDWHSMWNALRANKTLLEILRYSKEAADEVRHLEVYDQWGTYTLLIPILPHTPKLESLVSRYVLIERDGIIDAIDLVSIGRLLSPVQNTLTRLVLSYAIASLSLAEATDDSLVWETPSGVFRWCSLVEMTALKYLEAPFLLLFGPFPERRVPSLGEVSPPNLVNLKIATDLLDLEDKNEWTDRGREKALEAFLQDADWEMFTPDLQVFIYYRFRKTLDDERVWHEKEMYLVEFTRDNSLSWGVEDSEVEAKAKERVEELVFKERLKDPELKKKLIETYTIILRRTFHQMHQVNSGLSA</sequence>
<dbReference type="Proteomes" id="UP000244855">
    <property type="component" value="Unassembled WGS sequence"/>
</dbReference>
<feature type="domain" description="F-box" evidence="1">
    <location>
        <begin position="82"/>
        <end position="138"/>
    </location>
</feature>
<proteinExistence type="predicted"/>
<evidence type="ECO:0000313" key="3">
    <source>
        <dbReference type="Proteomes" id="UP000244855"/>
    </source>
</evidence>
<dbReference type="AlphaFoldDB" id="A0A2V1DN94"/>
<dbReference type="SUPFAM" id="SSF81383">
    <property type="entry name" value="F-box domain"/>
    <property type="match status" value="1"/>
</dbReference>
<dbReference type="PROSITE" id="PS50181">
    <property type="entry name" value="FBOX"/>
    <property type="match status" value="1"/>
</dbReference>
<dbReference type="OrthoDB" id="3798418at2759"/>